<dbReference type="OrthoDB" id="76215at2759"/>
<dbReference type="PANTHER" id="PTHR46934">
    <property type="entry name" value="MYB_DNA-BIND_3 DOMAIN-CONTAINING PROTEIN-RELATED"/>
    <property type="match status" value="1"/>
</dbReference>
<name>A0A164SRT1_9AGAM</name>
<evidence type="ECO:0000256" key="1">
    <source>
        <dbReference type="SAM" id="MobiDB-lite"/>
    </source>
</evidence>
<keyword evidence="4" id="KW-1185">Reference proteome</keyword>
<dbReference type="PANTHER" id="PTHR46934:SF11">
    <property type="entry name" value="MYB_SANT-LIKE DOMAIN-CONTAINING PROTEIN"/>
    <property type="match status" value="1"/>
</dbReference>
<dbReference type="Proteomes" id="UP000076722">
    <property type="component" value="Unassembled WGS sequence"/>
</dbReference>
<dbReference type="EMBL" id="KV419413">
    <property type="protein sequence ID" value="KZS91739.1"/>
    <property type="molecule type" value="Genomic_DNA"/>
</dbReference>
<feature type="domain" description="Myb-like" evidence="2">
    <location>
        <begin position="29"/>
        <end position="97"/>
    </location>
</feature>
<feature type="compositionally biased region" description="Polar residues" evidence="1">
    <location>
        <begin position="234"/>
        <end position="244"/>
    </location>
</feature>
<dbReference type="InterPro" id="IPR024752">
    <property type="entry name" value="Myb/SANT-like_dom"/>
</dbReference>
<gene>
    <name evidence="3" type="ORF">SISNIDRAFT_158414</name>
</gene>
<evidence type="ECO:0000313" key="3">
    <source>
        <dbReference type="EMBL" id="KZS91739.1"/>
    </source>
</evidence>
<dbReference type="AlphaFoldDB" id="A0A164SRT1"/>
<dbReference type="InterPro" id="IPR001005">
    <property type="entry name" value="SANT/Myb"/>
</dbReference>
<organism evidence="3 4">
    <name type="scientific">Sistotremastrum niveocremeum HHB9708</name>
    <dbReference type="NCBI Taxonomy" id="1314777"/>
    <lineage>
        <taxon>Eukaryota</taxon>
        <taxon>Fungi</taxon>
        <taxon>Dikarya</taxon>
        <taxon>Basidiomycota</taxon>
        <taxon>Agaricomycotina</taxon>
        <taxon>Agaricomycetes</taxon>
        <taxon>Sistotremastrales</taxon>
        <taxon>Sistotremastraceae</taxon>
        <taxon>Sertulicium</taxon>
        <taxon>Sertulicium niveocremeum</taxon>
    </lineage>
</organism>
<protein>
    <recommendedName>
        <fullName evidence="2">Myb-like domain-containing protein</fullName>
    </recommendedName>
</protein>
<evidence type="ECO:0000259" key="2">
    <source>
        <dbReference type="PROSITE" id="PS50090"/>
    </source>
</evidence>
<reference evidence="3 4" key="1">
    <citation type="journal article" date="2016" name="Mol. Biol. Evol.">
        <title>Comparative Genomics of Early-Diverging Mushroom-Forming Fungi Provides Insights into the Origins of Lignocellulose Decay Capabilities.</title>
        <authorList>
            <person name="Nagy L.G."/>
            <person name="Riley R."/>
            <person name="Tritt A."/>
            <person name="Adam C."/>
            <person name="Daum C."/>
            <person name="Floudas D."/>
            <person name="Sun H."/>
            <person name="Yadav J.S."/>
            <person name="Pangilinan J."/>
            <person name="Larsson K.H."/>
            <person name="Matsuura K."/>
            <person name="Barry K."/>
            <person name="Labutti K."/>
            <person name="Kuo R."/>
            <person name="Ohm R.A."/>
            <person name="Bhattacharya S.S."/>
            <person name="Shirouzu T."/>
            <person name="Yoshinaga Y."/>
            <person name="Martin F.M."/>
            <person name="Grigoriev I.V."/>
            <person name="Hibbett D.S."/>
        </authorList>
    </citation>
    <scope>NUCLEOTIDE SEQUENCE [LARGE SCALE GENOMIC DNA]</scope>
    <source>
        <strain evidence="3 4">HHB9708</strain>
    </source>
</reference>
<dbReference type="PROSITE" id="PS50090">
    <property type="entry name" value="MYB_LIKE"/>
    <property type="match status" value="1"/>
</dbReference>
<dbReference type="Pfam" id="PF12776">
    <property type="entry name" value="Myb_DNA-bind_3"/>
    <property type="match status" value="1"/>
</dbReference>
<feature type="compositionally biased region" description="Basic and acidic residues" evidence="1">
    <location>
        <begin position="332"/>
        <end position="342"/>
    </location>
</feature>
<proteinExistence type="predicted"/>
<feature type="region of interest" description="Disordered" evidence="1">
    <location>
        <begin position="199"/>
        <end position="291"/>
    </location>
</feature>
<feature type="region of interest" description="Disordered" evidence="1">
    <location>
        <begin position="314"/>
        <end position="342"/>
    </location>
</feature>
<feature type="compositionally biased region" description="Low complexity" evidence="1">
    <location>
        <begin position="255"/>
        <end position="274"/>
    </location>
</feature>
<feature type="compositionally biased region" description="Acidic residues" evidence="1">
    <location>
        <begin position="217"/>
        <end position="233"/>
    </location>
</feature>
<dbReference type="STRING" id="1314777.A0A164SRT1"/>
<sequence length="342" mass="37564">MAPKASKALPKADASQESNEEDNMENNSAEKASRAVWTSAEEAKLVDVLMDNTALQAESGWKKSVWTTCTTALKEGFPEIKPAKGCTQCKNRWERMKGEYKLIKWLRNQSGFGWNAGKQTVTADDEVWAALMKPMPLVHLHSNLRCQIITIQQAKKKKLQPFQKKAFPLFDTLGALVDGVMAQGSRALIPGNIGGNEARAAAERDAMTALASKPAEVEEEEEDDEDHDDDEGNTDSLETNTIIKSSDIDPSLRNTSTASSATPTPRSGTPASSSRIPTKRKRATAAGSLDDMTAVLSKIGETYSQERLAEEKALARFHPAQSGAKQRSSKSRRMDVRINKWR</sequence>
<evidence type="ECO:0000313" key="4">
    <source>
        <dbReference type="Proteomes" id="UP000076722"/>
    </source>
</evidence>
<feature type="region of interest" description="Disordered" evidence="1">
    <location>
        <begin position="1"/>
        <end position="35"/>
    </location>
</feature>
<accession>A0A164SRT1</accession>